<dbReference type="Pfam" id="PF21010">
    <property type="entry name" value="HA2_C"/>
    <property type="match status" value="1"/>
</dbReference>
<dbReference type="Pfam" id="PF07717">
    <property type="entry name" value="OB_NTP_bind"/>
    <property type="match status" value="1"/>
</dbReference>
<accession>A0AAN6LMR0</accession>
<evidence type="ECO:0000313" key="8">
    <source>
        <dbReference type="EMBL" id="KAK3197088.1"/>
    </source>
</evidence>
<dbReference type="GO" id="GO:0003723">
    <property type="term" value="F:RNA binding"/>
    <property type="evidence" value="ECO:0007669"/>
    <property type="project" value="TreeGrafter"/>
</dbReference>
<keyword evidence="9" id="KW-1185">Reference proteome</keyword>
<organism evidence="8 9">
    <name type="scientific">Pseudopithomyces chartarum</name>
    <dbReference type="NCBI Taxonomy" id="1892770"/>
    <lineage>
        <taxon>Eukaryota</taxon>
        <taxon>Fungi</taxon>
        <taxon>Dikarya</taxon>
        <taxon>Ascomycota</taxon>
        <taxon>Pezizomycotina</taxon>
        <taxon>Dothideomycetes</taxon>
        <taxon>Pleosporomycetidae</taxon>
        <taxon>Pleosporales</taxon>
        <taxon>Massarineae</taxon>
        <taxon>Didymosphaeriaceae</taxon>
        <taxon>Pseudopithomyces</taxon>
    </lineage>
</organism>
<evidence type="ECO:0000259" key="6">
    <source>
        <dbReference type="PROSITE" id="PS51192"/>
    </source>
</evidence>
<keyword evidence="1" id="KW-0547">Nucleotide-binding</keyword>
<dbReference type="Pfam" id="PF00271">
    <property type="entry name" value="Helicase_C"/>
    <property type="match status" value="1"/>
</dbReference>
<dbReference type="GO" id="GO:0016787">
    <property type="term" value="F:hydrolase activity"/>
    <property type="evidence" value="ECO:0007669"/>
    <property type="project" value="UniProtKB-KW"/>
</dbReference>
<dbReference type="SMART" id="SM00487">
    <property type="entry name" value="DEXDc"/>
    <property type="match status" value="1"/>
</dbReference>
<evidence type="ECO:0000256" key="1">
    <source>
        <dbReference type="ARBA" id="ARBA00022741"/>
    </source>
</evidence>
<dbReference type="PANTHER" id="PTHR18934">
    <property type="entry name" value="ATP-DEPENDENT RNA HELICASE"/>
    <property type="match status" value="1"/>
</dbReference>
<dbReference type="InterPro" id="IPR027417">
    <property type="entry name" value="P-loop_NTPase"/>
</dbReference>
<dbReference type="FunFam" id="1.20.120.1080:FF:000002">
    <property type="entry name" value="Putative ATP-dependent RNA helicase DHX36"/>
    <property type="match status" value="1"/>
</dbReference>
<dbReference type="PROSITE" id="PS51192">
    <property type="entry name" value="HELICASE_ATP_BIND_1"/>
    <property type="match status" value="1"/>
</dbReference>
<dbReference type="Pfam" id="PF00270">
    <property type="entry name" value="DEAD"/>
    <property type="match status" value="1"/>
</dbReference>
<evidence type="ECO:0000256" key="5">
    <source>
        <dbReference type="SAM" id="MobiDB-lite"/>
    </source>
</evidence>
<dbReference type="Gene3D" id="3.40.50.300">
    <property type="entry name" value="P-loop containing nucleotide triphosphate hydrolases"/>
    <property type="match status" value="2"/>
</dbReference>
<comment type="caution">
    <text evidence="8">The sequence shown here is derived from an EMBL/GenBank/DDBJ whole genome shotgun (WGS) entry which is preliminary data.</text>
</comment>
<reference evidence="8 9" key="1">
    <citation type="submission" date="2021-02" db="EMBL/GenBank/DDBJ databases">
        <title>Genome assembly of Pseudopithomyces chartarum.</title>
        <authorList>
            <person name="Jauregui R."/>
            <person name="Singh J."/>
            <person name="Voisey C."/>
        </authorList>
    </citation>
    <scope>NUCLEOTIDE SEQUENCE [LARGE SCALE GENOMIC DNA]</scope>
    <source>
        <strain evidence="8 9">AGR01</strain>
    </source>
</reference>
<keyword evidence="4" id="KW-0067">ATP-binding</keyword>
<proteinExistence type="predicted"/>
<dbReference type="InterPro" id="IPR014001">
    <property type="entry name" value="Helicase_ATP-bd"/>
</dbReference>
<evidence type="ECO:0000256" key="4">
    <source>
        <dbReference type="ARBA" id="ARBA00022840"/>
    </source>
</evidence>
<dbReference type="CDD" id="cd18791">
    <property type="entry name" value="SF2_C_RHA"/>
    <property type="match status" value="1"/>
</dbReference>
<feature type="region of interest" description="Disordered" evidence="5">
    <location>
        <begin position="407"/>
        <end position="431"/>
    </location>
</feature>
<feature type="domain" description="Helicase C-terminal" evidence="7">
    <location>
        <begin position="446"/>
        <end position="623"/>
    </location>
</feature>
<evidence type="ECO:0000256" key="3">
    <source>
        <dbReference type="ARBA" id="ARBA00022806"/>
    </source>
</evidence>
<dbReference type="AlphaFoldDB" id="A0AAN6LMR0"/>
<dbReference type="InterPro" id="IPR007502">
    <property type="entry name" value="Helicase-assoc_dom"/>
</dbReference>
<dbReference type="SMART" id="SM00847">
    <property type="entry name" value="HA2"/>
    <property type="match status" value="1"/>
</dbReference>
<dbReference type="EMBL" id="WVTA01000021">
    <property type="protein sequence ID" value="KAK3197088.1"/>
    <property type="molecule type" value="Genomic_DNA"/>
</dbReference>
<dbReference type="SMART" id="SM00490">
    <property type="entry name" value="HELICc"/>
    <property type="match status" value="1"/>
</dbReference>
<keyword evidence="2" id="KW-0378">Hydrolase</keyword>
<dbReference type="PANTHER" id="PTHR18934:SF203">
    <property type="entry name" value="ATP-DEPENDENT RNA HELICASE A"/>
    <property type="match status" value="1"/>
</dbReference>
<feature type="domain" description="Helicase ATP-binding" evidence="6">
    <location>
        <begin position="177"/>
        <end position="353"/>
    </location>
</feature>
<dbReference type="SUPFAM" id="SSF52540">
    <property type="entry name" value="P-loop containing nucleoside triphosphate hydrolases"/>
    <property type="match status" value="1"/>
</dbReference>
<dbReference type="PROSITE" id="PS51194">
    <property type="entry name" value="HELICASE_CTER"/>
    <property type="match status" value="1"/>
</dbReference>
<evidence type="ECO:0000256" key="2">
    <source>
        <dbReference type="ARBA" id="ARBA00022801"/>
    </source>
</evidence>
<evidence type="ECO:0000313" key="9">
    <source>
        <dbReference type="Proteomes" id="UP001280581"/>
    </source>
</evidence>
<dbReference type="Gene3D" id="1.20.120.1080">
    <property type="match status" value="1"/>
</dbReference>
<sequence length="1020" mass="112990">MCQKQNLERKIEEKLYREEPGSPWKCSLHVQIPGMADEKTTAFDRASRKAREAAWIAMVIKLDRNGALAELVRGANAKKISTSLPSIPMPIHPEEINIMQQVLTEIDQADLSGNQEELTALEVDGLFKSRKRSRRPAGQANKELLDRLQHIENNPDMADILKGKSALPMRQYDSQTLELVSSGVYSIVTGATGSGKTTQLPQIILEDAIRKGKGATCDIICTQPRRIAASSVARRVAKERGESLGDSVGYQVRWDSKLPQHLGGSITYCTTGILLEQLKWNPDDVMDNTSHLVIDEIHVRDELIDFLLIVLKKAIKARQVAGKTVPKVILMSATMDTTLFSEYMSNEVDGKSTPCSSLHVPGRSYPVIEKHLDEILDEIPESYTEGLKDLMEREKFSTKQFLEAEQSFQRQNGKPSSSLASADPESTAAPQISAEKEASLVPLALLVTTIAHICKTSTKGAILVFLPGLAEISATEDLMKEDLVFGLDFSNEKAFRIHSLHSTVQADKQHEIFEPLPAGCRRIILSTNIAETSITVPDVRYVVDLGKMREKTYNHAQRITSLETVWQSQSNARQRAGRAGRVSQGQYYALYSHERREAMPAYGTPELLRTELQETCLSIKAQGLEESVSSFLSAAVEPPPAVAVQAAVDELKEIEAFTNDEKLTPLGGILAQLPIHPALGKMVILGIIFRCLDPIVTMAAMSTQYPFFLFPIDQKTEARASKKALGVADSDHLAELQGYRELRKKQREDGKKEANRLAVERFFHYGVFDATRRSAQQIIQLLASIGLLDADATKEYSGYDFGGEALNRNSDNMELLKCLLTAGFYPNIGARELGKKGRRYRTGSEEGILVHPKSINDIKRKADDASMFCFTTLARTPGSDDLFMRDTTVISPLIALLFGGRLELNEARSEIVMDGWLSVAVDSDKEQEASASLTKFRDVKDRMLNSVFKSLANPSGGALANDPVRDIFVDGLLRLLELNHKLRPVEEPVERKKTVNPGVVGWDSAVEFYNSDPVESFDSA</sequence>
<evidence type="ECO:0008006" key="10">
    <source>
        <dbReference type="Google" id="ProtNLM"/>
    </source>
</evidence>
<gene>
    <name evidence="8" type="ORF">GRF29_1536g513293</name>
</gene>
<dbReference type="InterPro" id="IPR011545">
    <property type="entry name" value="DEAD/DEAH_box_helicase_dom"/>
</dbReference>
<evidence type="ECO:0000259" key="7">
    <source>
        <dbReference type="PROSITE" id="PS51194"/>
    </source>
</evidence>
<dbReference type="Proteomes" id="UP001280581">
    <property type="component" value="Unassembled WGS sequence"/>
</dbReference>
<dbReference type="CDD" id="cd17917">
    <property type="entry name" value="DEXHc_RHA-like"/>
    <property type="match status" value="1"/>
</dbReference>
<dbReference type="InterPro" id="IPR011709">
    <property type="entry name" value="DEAD-box_helicase_OB_fold"/>
</dbReference>
<protein>
    <recommendedName>
        <fullName evidence="10">P-loop containing nucleoside triphosphate hydrolase protein</fullName>
    </recommendedName>
</protein>
<keyword evidence="3" id="KW-0347">Helicase</keyword>
<name>A0AAN6LMR0_9PLEO</name>
<dbReference type="GO" id="GO:0005524">
    <property type="term" value="F:ATP binding"/>
    <property type="evidence" value="ECO:0007669"/>
    <property type="project" value="UniProtKB-KW"/>
</dbReference>
<dbReference type="InterPro" id="IPR001650">
    <property type="entry name" value="Helicase_C-like"/>
</dbReference>
<feature type="compositionally biased region" description="Polar residues" evidence="5">
    <location>
        <begin position="407"/>
        <end position="420"/>
    </location>
</feature>
<dbReference type="GO" id="GO:0004386">
    <property type="term" value="F:helicase activity"/>
    <property type="evidence" value="ECO:0007669"/>
    <property type="project" value="UniProtKB-KW"/>
</dbReference>